<organism evidence="1">
    <name type="scientific">Ophidiomyces ophidiicola</name>
    <dbReference type="NCBI Taxonomy" id="1387563"/>
    <lineage>
        <taxon>Eukaryota</taxon>
        <taxon>Fungi</taxon>
        <taxon>Dikarya</taxon>
        <taxon>Ascomycota</taxon>
        <taxon>Pezizomycotina</taxon>
        <taxon>Eurotiomycetes</taxon>
        <taxon>Eurotiomycetidae</taxon>
        <taxon>Onygenales</taxon>
        <taxon>Onygenaceae</taxon>
        <taxon>Ophidiomyces</taxon>
    </lineage>
</organism>
<sequence length="385" mass="42160">MAQEFLLDARSDFAALETPRAPHKLQSLTALSRFEFEAGKGNEGTKILMVEWENDDMTRSPVGSWHVSWDKKHIVLPADDRTNDHVRRCYFLLPPGATIPPVISLTYEPPPNSAETVRRGGDSIQINPLPAIFPPELGATARSAGKKGVLHTIWAKKRLQVLEREIKEESKHNLEGVALAMALQEKEWIEANFGVAGRPPPLSQPLNLSINVSSAPMSPRTPLSPGGSKLSEKLKGLRLETSEKDLTRRAGNISIPGTSLDPDLHPLSPDEPDVAISSFNSFANTPIRASPESQPQQPQQVPKTVSHAPPKSIQQHQAQLDSFASISMQPMHSIRQNNTSSSLDMDSGDGLFAKALSPRSPDIPRSPFSFSPEETLPYAMGTSRF</sequence>
<evidence type="ECO:0000313" key="1">
    <source>
        <dbReference type="EMBL" id="KAI2382418.1"/>
    </source>
</evidence>
<dbReference type="EMBL" id="JALBCA010000125">
    <property type="protein sequence ID" value="KAI2382418.1"/>
    <property type="molecule type" value="Genomic_DNA"/>
</dbReference>
<proteinExistence type="predicted"/>
<accession>A0ACB8UPW4</accession>
<protein>
    <submittedName>
        <fullName evidence="1">Uncharacterized protein</fullName>
    </submittedName>
</protein>
<gene>
    <name evidence="1" type="ORF">LOY88_006039</name>
</gene>
<name>A0ACB8UPW4_9EURO</name>
<comment type="caution">
    <text evidence="1">The sequence shown here is derived from an EMBL/GenBank/DDBJ whole genome shotgun (WGS) entry which is preliminary data.</text>
</comment>
<reference evidence="1" key="1">
    <citation type="journal article" date="2022" name="bioRxiv">
        <title>Population genetic analysis of Ophidiomyces ophidiicola, the causative agent of snake fungal disease, indicates recent introductions to the USA.</title>
        <authorList>
            <person name="Ladner J.T."/>
            <person name="Palmer J.M."/>
            <person name="Ettinger C.L."/>
            <person name="Stajich J.E."/>
            <person name="Farrell T.M."/>
            <person name="Glorioso B.M."/>
            <person name="Lawson B."/>
            <person name="Price S.J."/>
            <person name="Stengle A.G."/>
            <person name="Grear D.A."/>
            <person name="Lorch J.M."/>
        </authorList>
    </citation>
    <scope>NUCLEOTIDE SEQUENCE</scope>
    <source>
        <strain evidence="1">NWHC 24266-5</strain>
    </source>
</reference>